<name>A0A9W7G695_9STRA</name>
<organism evidence="3 4">
    <name type="scientific">Triparma columacea</name>
    <dbReference type="NCBI Taxonomy" id="722753"/>
    <lineage>
        <taxon>Eukaryota</taxon>
        <taxon>Sar</taxon>
        <taxon>Stramenopiles</taxon>
        <taxon>Ochrophyta</taxon>
        <taxon>Bolidophyceae</taxon>
        <taxon>Parmales</taxon>
        <taxon>Triparmaceae</taxon>
        <taxon>Triparma</taxon>
    </lineage>
</organism>
<dbReference type="OrthoDB" id="198142at2759"/>
<dbReference type="EMBL" id="BRYA01000034">
    <property type="protein sequence ID" value="GMI33712.1"/>
    <property type="molecule type" value="Genomic_DNA"/>
</dbReference>
<evidence type="ECO:0000313" key="4">
    <source>
        <dbReference type="Proteomes" id="UP001165065"/>
    </source>
</evidence>
<reference evidence="4" key="1">
    <citation type="journal article" date="2023" name="Commun. Biol.">
        <title>Genome analysis of Parmales, the sister group of diatoms, reveals the evolutionary specialization of diatoms from phago-mixotrophs to photoautotrophs.</title>
        <authorList>
            <person name="Ban H."/>
            <person name="Sato S."/>
            <person name="Yoshikawa S."/>
            <person name="Yamada K."/>
            <person name="Nakamura Y."/>
            <person name="Ichinomiya M."/>
            <person name="Sato N."/>
            <person name="Blanc-Mathieu R."/>
            <person name="Endo H."/>
            <person name="Kuwata A."/>
            <person name="Ogata H."/>
        </authorList>
    </citation>
    <scope>NUCLEOTIDE SEQUENCE [LARGE SCALE GENOMIC DNA]</scope>
</reference>
<keyword evidence="4" id="KW-1185">Reference proteome</keyword>
<evidence type="ECO:0000256" key="2">
    <source>
        <dbReference type="SAM" id="SignalP"/>
    </source>
</evidence>
<proteinExistence type="predicted"/>
<feature type="signal peptide" evidence="2">
    <location>
        <begin position="1"/>
        <end position="18"/>
    </location>
</feature>
<accession>A0A9W7G695</accession>
<keyword evidence="2" id="KW-0732">Signal</keyword>
<evidence type="ECO:0000256" key="1">
    <source>
        <dbReference type="SAM" id="MobiDB-lite"/>
    </source>
</evidence>
<protein>
    <recommendedName>
        <fullName evidence="5">STI1 domain-containing protein</fullName>
    </recommendedName>
</protein>
<evidence type="ECO:0008006" key="5">
    <source>
        <dbReference type="Google" id="ProtNLM"/>
    </source>
</evidence>
<dbReference type="AlphaFoldDB" id="A0A9W7G695"/>
<feature type="region of interest" description="Disordered" evidence="1">
    <location>
        <begin position="24"/>
        <end position="65"/>
    </location>
</feature>
<comment type="caution">
    <text evidence="3">The sequence shown here is derived from an EMBL/GenBank/DDBJ whole genome shotgun (WGS) entry which is preliminary data.</text>
</comment>
<evidence type="ECO:0000313" key="3">
    <source>
        <dbReference type="EMBL" id="GMI33712.1"/>
    </source>
</evidence>
<feature type="chain" id="PRO_5040860444" description="STI1 domain-containing protein" evidence="2">
    <location>
        <begin position="19"/>
        <end position="285"/>
    </location>
</feature>
<sequence length="285" mass="31481">MNSLLLLLVLICLVSVSGQFGVGRKKDKQKSAFEQAQERAASSAPKKRRGPPSKSSGGVPSDAELDAMLDSLSPSDRKMMEGMMSGLGDMDMGAAMKEMETAMEQLANMDPDELTKAMEDVMNSPEIKAMMEDPGTMLEQMRGSGLIPDEQIDEYMKNPEKYAAEMEAMTSEMMKIFSDPTAMQDMMEMMTGVGEILSDPAKLEEALEDIVKELEQWETDLSNDEKVEAARLQLLNDPDLTENPALREVFGTKEMKEIIGSKEKWRKTVQEGKDKLRMGGGGGEL</sequence>
<gene>
    <name evidence="3" type="ORF">TrCOL_g745</name>
</gene>
<dbReference type="Proteomes" id="UP001165065">
    <property type="component" value="Unassembled WGS sequence"/>
</dbReference>